<reference evidence="3" key="1">
    <citation type="submission" date="2022-11" db="UniProtKB">
        <authorList>
            <consortium name="WormBaseParasite"/>
        </authorList>
    </citation>
    <scope>IDENTIFICATION</scope>
</reference>
<dbReference type="Proteomes" id="UP000887564">
    <property type="component" value="Unplaced"/>
</dbReference>
<evidence type="ECO:0000256" key="1">
    <source>
        <dbReference type="SAM" id="Coils"/>
    </source>
</evidence>
<dbReference type="AlphaFoldDB" id="A0A914SID3"/>
<evidence type="ECO:0000313" key="3">
    <source>
        <dbReference type="WBParaSite" id="PEQ_0001371601-mRNA-1"/>
    </source>
</evidence>
<protein>
    <submittedName>
        <fullName evidence="3">Uncharacterized protein</fullName>
    </submittedName>
</protein>
<proteinExistence type="predicted"/>
<dbReference type="WBParaSite" id="PEQ_0001371601-mRNA-1">
    <property type="protein sequence ID" value="PEQ_0001371601-mRNA-1"/>
    <property type="gene ID" value="PEQ_0001371601"/>
</dbReference>
<evidence type="ECO:0000313" key="2">
    <source>
        <dbReference type="Proteomes" id="UP000887564"/>
    </source>
</evidence>
<accession>A0A914SID3</accession>
<name>A0A914SID3_PAREQ</name>
<keyword evidence="1" id="KW-0175">Coiled coil</keyword>
<keyword evidence="2" id="KW-1185">Reference proteome</keyword>
<feature type="coiled-coil region" evidence="1">
    <location>
        <begin position="21"/>
        <end position="48"/>
    </location>
</feature>
<organism evidence="2 3">
    <name type="scientific">Parascaris equorum</name>
    <name type="common">Equine roundworm</name>
    <dbReference type="NCBI Taxonomy" id="6256"/>
    <lineage>
        <taxon>Eukaryota</taxon>
        <taxon>Metazoa</taxon>
        <taxon>Ecdysozoa</taxon>
        <taxon>Nematoda</taxon>
        <taxon>Chromadorea</taxon>
        <taxon>Rhabditida</taxon>
        <taxon>Spirurina</taxon>
        <taxon>Ascaridomorpha</taxon>
        <taxon>Ascaridoidea</taxon>
        <taxon>Ascarididae</taxon>
        <taxon>Parascaris</taxon>
    </lineage>
</organism>
<sequence length="235" mass="26619">MSSTIAVGFFKELLEGVHYRIIETERSNEELAKKLDESTSNALLVEQQLTNVINIFKNQLAYQFSICDHQRMALQLRFGSNDDSICGGGGLRCRLHPRPVAHWDSMFVPHSTNRCAQMTNVDSRCALVRSVSVTYPGGRPNVVTHKCIQSPSTFIELLLNIISWVYAHFSRRSQHLPRLCTRWQSFSGSGCSIEKPPRKFNCTPLERMPLTRSLYESGDKNTAHISVNEESKSTK</sequence>